<dbReference type="NCBIfam" id="TIGR00374">
    <property type="entry name" value="flippase-like domain"/>
    <property type="match status" value="1"/>
</dbReference>
<evidence type="ECO:0000256" key="5">
    <source>
        <dbReference type="ARBA" id="ARBA00023136"/>
    </source>
</evidence>
<feature type="transmembrane region" description="Helical" evidence="6">
    <location>
        <begin position="281"/>
        <end position="298"/>
    </location>
</feature>
<dbReference type="PANTHER" id="PTHR39087:SF2">
    <property type="entry name" value="UPF0104 MEMBRANE PROTEIN MJ1595"/>
    <property type="match status" value="1"/>
</dbReference>
<comment type="caution">
    <text evidence="7">The sequence shown here is derived from an EMBL/GenBank/DDBJ whole genome shotgun (WGS) entry which is preliminary data.</text>
</comment>
<comment type="subcellular location">
    <subcellularLocation>
        <location evidence="1">Cell membrane</location>
        <topology evidence="1">Multi-pass membrane protein</topology>
    </subcellularLocation>
</comment>
<dbReference type="EMBL" id="SMJU01000008">
    <property type="protein sequence ID" value="TDB63993.1"/>
    <property type="molecule type" value="Genomic_DNA"/>
</dbReference>
<feature type="transmembrane region" description="Helical" evidence="6">
    <location>
        <begin position="122"/>
        <end position="138"/>
    </location>
</feature>
<dbReference type="OrthoDB" id="9812094at2"/>
<name>A0A4R4K963_9BACT</name>
<feature type="transmembrane region" description="Helical" evidence="6">
    <location>
        <begin position="39"/>
        <end position="58"/>
    </location>
</feature>
<keyword evidence="5 6" id="KW-0472">Membrane</keyword>
<dbReference type="GO" id="GO:0005886">
    <property type="term" value="C:plasma membrane"/>
    <property type="evidence" value="ECO:0007669"/>
    <property type="project" value="UniProtKB-SubCell"/>
</dbReference>
<evidence type="ECO:0000256" key="3">
    <source>
        <dbReference type="ARBA" id="ARBA00022692"/>
    </source>
</evidence>
<sequence length="346" mass="38443">MKNALRYVISLGLAGALLWYVFKDIDLSAMMERLAQADWSWVALSCGLVLLAHLTRAWRWQMLMEPLGYKPTLANTLLSVLTGYFANYIVPRMGEVTRCGTLYRLEKVPVNQSFGTVVAERVFDVLTLLLLIMLNFFLEFDRLSQFFLDFFGSKLSGTPGAETSSTSTLLIILGVVFLVLIAAAWWVWKNESLREKILKNALVGKIVDFLKGMADGLLTIRRLRSPGLFILSTLMIWVFYFLISYVLFFCIPETSSLGLLAGLTLLVIGAIGMTAPTQGGIGAYHLLVGNVMILYGLTQKDGITLATFVHGTQMVFMLVVGAISFLIVLLKNKSTEESAVKEQVTH</sequence>
<evidence type="ECO:0000256" key="6">
    <source>
        <dbReference type="SAM" id="Phobius"/>
    </source>
</evidence>
<evidence type="ECO:0000313" key="8">
    <source>
        <dbReference type="Proteomes" id="UP000295706"/>
    </source>
</evidence>
<feature type="transmembrane region" description="Helical" evidence="6">
    <location>
        <begin position="310"/>
        <end position="330"/>
    </location>
</feature>
<feature type="transmembrane region" description="Helical" evidence="6">
    <location>
        <begin position="254"/>
        <end position="274"/>
    </location>
</feature>
<feature type="transmembrane region" description="Helical" evidence="6">
    <location>
        <begin position="169"/>
        <end position="188"/>
    </location>
</feature>
<dbReference type="Proteomes" id="UP000295706">
    <property type="component" value="Unassembled WGS sequence"/>
</dbReference>
<proteinExistence type="predicted"/>
<protein>
    <submittedName>
        <fullName evidence="7">Flippase-like domain-containing protein</fullName>
    </submittedName>
</protein>
<feature type="transmembrane region" description="Helical" evidence="6">
    <location>
        <begin position="228"/>
        <end position="248"/>
    </location>
</feature>
<evidence type="ECO:0000256" key="1">
    <source>
        <dbReference type="ARBA" id="ARBA00004651"/>
    </source>
</evidence>
<dbReference type="PANTHER" id="PTHR39087">
    <property type="entry name" value="UPF0104 MEMBRANE PROTEIN MJ1595"/>
    <property type="match status" value="1"/>
</dbReference>
<evidence type="ECO:0000313" key="7">
    <source>
        <dbReference type="EMBL" id="TDB63993.1"/>
    </source>
</evidence>
<dbReference type="InterPro" id="IPR022791">
    <property type="entry name" value="L-PG_synthase/AglD"/>
</dbReference>
<keyword evidence="8" id="KW-1185">Reference proteome</keyword>
<gene>
    <name evidence="7" type="ORF">EZE20_13695</name>
</gene>
<dbReference type="AlphaFoldDB" id="A0A4R4K963"/>
<organism evidence="7 8">
    <name type="scientific">Arundinibacter roseus</name>
    <dbReference type="NCBI Taxonomy" id="2070510"/>
    <lineage>
        <taxon>Bacteria</taxon>
        <taxon>Pseudomonadati</taxon>
        <taxon>Bacteroidota</taxon>
        <taxon>Cytophagia</taxon>
        <taxon>Cytophagales</taxon>
        <taxon>Spirosomataceae</taxon>
        <taxon>Arundinibacter</taxon>
    </lineage>
</organism>
<evidence type="ECO:0000256" key="4">
    <source>
        <dbReference type="ARBA" id="ARBA00022989"/>
    </source>
</evidence>
<accession>A0A4R4K963</accession>
<dbReference type="Pfam" id="PF03706">
    <property type="entry name" value="LPG_synthase_TM"/>
    <property type="match status" value="1"/>
</dbReference>
<keyword evidence="4 6" id="KW-1133">Transmembrane helix</keyword>
<evidence type="ECO:0000256" key="2">
    <source>
        <dbReference type="ARBA" id="ARBA00022475"/>
    </source>
</evidence>
<dbReference type="RefSeq" id="WP_132118558.1">
    <property type="nucleotide sequence ID" value="NZ_SMJU01000008.1"/>
</dbReference>
<keyword evidence="2" id="KW-1003">Cell membrane</keyword>
<reference evidence="7 8" key="1">
    <citation type="submission" date="2019-02" db="EMBL/GenBank/DDBJ databases">
        <title>Arundinibacter roseus gen. nov., sp. nov., a new member of the family Cytophagaceae.</title>
        <authorList>
            <person name="Szuroczki S."/>
            <person name="Khayer B."/>
            <person name="Sproer C."/>
            <person name="Toumi M."/>
            <person name="Szabo A."/>
            <person name="Felfoldi T."/>
            <person name="Schumann P."/>
            <person name="Toth E."/>
        </authorList>
    </citation>
    <scope>NUCLEOTIDE SEQUENCE [LARGE SCALE GENOMIC DNA]</scope>
    <source>
        <strain evidence="7 8">DMA-k-7a</strain>
    </source>
</reference>
<keyword evidence="3 6" id="KW-0812">Transmembrane</keyword>